<name>A0A428XXX5_KIBAR</name>
<dbReference type="InterPro" id="IPR036661">
    <property type="entry name" value="Luciferase-like_sf"/>
</dbReference>
<dbReference type="Pfam" id="PF00296">
    <property type="entry name" value="Bac_luciferase"/>
    <property type="match status" value="1"/>
</dbReference>
<comment type="caution">
    <text evidence="2">The sequence shown here is derived from an EMBL/GenBank/DDBJ whole genome shotgun (WGS) entry which is preliminary data.</text>
</comment>
<dbReference type="PANTHER" id="PTHR30011:SF32">
    <property type="entry name" value="CONSERVED PROTEIN"/>
    <property type="match status" value="1"/>
</dbReference>
<dbReference type="Gene3D" id="3.20.20.30">
    <property type="entry name" value="Luciferase-like domain"/>
    <property type="match status" value="1"/>
</dbReference>
<dbReference type="EMBL" id="QHKI01000122">
    <property type="protein sequence ID" value="RSM60052.1"/>
    <property type="molecule type" value="Genomic_DNA"/>
</dbReference>
<dbReference type="InterPro" id="IPR051260">
    <property type="entry name" value="Diverse_substr_monoxygenases"/>
</dbReference>
<dbReference type="AlphaFoldDB" id="A0A428XXX5"/>
<proteinExistence type="predicted"/>
<sequence length="280" mass="30009">MTNVGLGLPIADLESLLAWARLADDGPFCTLGLLDRLVYDNPEPLVTLAAIAGATTRIRVQTEVLLAPLRSTALLAKQAATLDRISGGRFTLGLGVGGRVDDHLAAETDIRTRGRRLDMQMSEMRRIWSGSPFTAEVGPIGPKPFRPGGPEVLFGAFRPPALERVARWGDGFLAAAPVEWCGRLFDSVRESWSAAGRAGAPRLVAQVNVALGSAVDSARQNIADYYGKDAPWVLGRLLTTPGQIRDTVTAFSDLGADEVVFYCWSPDIDQVGRLADVVGL</sequence>
<dbReference type="InterPro" id="IPR011251">
    <property type="entry name" value="Luciferase-like_dom"/>
</dbReference>
<gene>
    <name evidence="2" type="ORF">DMH04_54740</name>
</gene>
<dbReference type="Proteomes" id="UP000287547">
    <property type="component" value="Unassembled WGS sequence"/>
</dbReference>
<organism evidence="2 3">
    <name type="scientific">Kibdelosporangium aridum</name>
    <dbReference type="NCBI Taxonomy" id="2030"/>
    <lineage>
        <taxon>Bacteria</taxon>
        <taxon>Bacillati</taxon>
        <taxon>Actinomycetota</taxon>
        <taxon>Actinomycetes</taxon>
        <taxon>Pseudonocardiales</taxon>
        <taxon>Pseudonocardiaceae</taxon>
        <taxon>Kibdelosporangium</taxon>
    </lineage>
</organism>
<dbReference type="PANTHER" id="PTHR30011">
    <property type="entry name" value="ALKANESULFONATE MONOOXYGENASE-RELATED"/>
    <property type="match status" value="1"/>
</dbReference>
<feature type="domain" description="Luciferase-like" evidence="1">
    <location>
        <begin position="11"/>
        <end position="226"/>
    </location>
</feature>
<dbReference type="RefSeq" id="WP_037275704.1">
    <property type="nucleotide sequence ID" value="NZ_QHKI01000122.1"/>
</dbReference>
<reference evidence="2 3" key="1">
    <citation type="submission" date="2018-05" db="EMBL/GenBank/DDBJ databases">
        <title>Evolution of GPA BGCs.</title>
        <authorList>
            <person name="Waglechner N."/>
            <person name="Wright G.D."/>
        </authorList>
    </citation>
    <scope>NUCLEOTIDE SEQUENCE [LARGE SCALE GENOMIC DNA]</scope>
    <source>
        <strain evidence="2 3">A82846</strain>
    </source>
</reference>
<accession>A0A428XXX5</accession>
<dbReference type="SUPFAM" id="SSF51679">
    <property type="entry name" value="Bacterial luciferase-like"/>
    <property type="match status" value="1"/>
</dbReference>
<dbReference type="OrthoDB" id="5723200at2"/>
<evidence type="ECO:0000313" key="2">
    <source>
        <dbReference type="EMBL" id="RSM60052.1"/>
    </source>
</evidence>
<dbReference type="GO" id="GO:0016705">
    <property type="term" value="F:oxidoreductase activity, acting on paired donors, with incorporation or reduction of molecular oxygen"/>
    <property type="evidence" value="ECO:0007669"/>
    <property type="project" value="InterPro"/>
</dbReference>
<evidence type="ECO:0000313" key="3">
    <source>
        <dbReference type="Proteomes" id="UP000287547"/>
    </source>
</evidence>
<evidence type="ECO:0000259" key="1">
    <source>
        <dbReference type="Pfam" id="PF00296"/>
    </source>
</evidence>
<protein>
    <submittedName>
        <fullName evidence="2">LLM class flavin-dependent oxidoreductase</fullName>
    </submittedName>
</protein>